<proteinExistence type="predicted"/>
<feature type="compositionally biased region" description="Polar residues" evidence="1">
    <location>
        <begin position="240"/>
        <end position="253"/>
    </location>
</feature>
<protein>
    <submittedName>
        <fullName evidence="2">Uncharacterized protein</fullName>
    </submittedName>
</protein>
<feature type="region of interest" description="Disordered" evidence="1">
    <location>
        <begin position="21"/>
        <end position="53"/>
    </location>
</feature>
<evidence type="ECO:0000256" key="1">
    <source>
        <dbReference type="SAM" id="MobiDB-lite"/>
    </source>
</evidence>
<evidence type="ECO:0000313" key="2">
    <source>
        <dbReference type="EMBL" id="JAT81111.1"/>
    </source>
</evidence>
<feature type="compositionally biased region" description="Basic and acidic residues" evidence="1">
    <location>
        <begin position="211"/>
        <end position="235"/>
    </location>
</feature>
<feature type="non-terminal residue" evidence="2">
    <location>
        <position position="253"/>
    </location>
</feature>
<feature type="region of interest" description="Disordered" evidence="1">
    <location>
        <begin position="211"/>
        <end position="253"/>
    </location>
</feature>
<organism evidence="2">
    <name type="scientific">Pectinophora gossypiella</name>
    <name type="common">Cotton pink bollworm</name>
    <name type="synonym">Depressaria gossypiella</name>
    <dbReference type="NCBI Taxonomy" id="13191"/>
    <lineage>
        <taxon>Eukaryota</taxon>
        <taxon>Metazoa</taxon>
        <taxon>Ecdysozoa</taxon>
        <taxon>Arthropoda</taxon>
        <taxon>Hexapoda</taxon>
        <taxon>Insecta</taxon>
        <taxon>Pterygota</taxon>
        <taxon>Neoptera</taxon>
        <taxon>Endopterygota</taxon>
        <taxon>Lepidoptera</taxon>
        <taxon>Glossata</taxon>
        <taxon>Ditrysia</taxon>
        <taxon>Gelechioidea</taxon>
        <taxon>Gelechiidae</taxon>
        <taxon>Apatetrinae</taxon>
        <taxon>Pectinophora</taxon>
    </lineage>
</organism>
<gene>
    <name evidence="2" type="ORF">g.18046</name>
</gene>
<dbReference type="EMBL" id="GDQN01009943">
    <property type="protein sequence ID" value="JAT81111.1"/>
    <property type="molecule type" value="Transcribed_RNA"/>
</dbReference>
<dbReference type="AlphaFoldDB" id="A0A1E1W2I1"/>
<reference evidence="2" key="1">
    <citation type="submission" date="2015-09" db="EMBL/GenBank/DDBJ databases">
        <title>De novo assembly of Pectinophora gossypiella (Pink Bollworm) gut transcriptome.</title>
        <authorList>
            <person name="Tassone E.E."/>
        </authorList>
    </citation>
    <scope>NUCLEOTIDE SEQUENCE</scope>
</reference>
<name>A0A1E1W2I1_PECGO</name>
<dbReference type="OrthoDB" id="6161835at2759"/>
<feature type="non-terminal residue" evidence="2">
    <location>
        <position position="1"/>
    </location>
</feature>
<sequence>AEHRRHKYDEEMKKYVEEMKCSSNVQDEPATDKLKSPELVQDSKLKAPVHHDQDLTDAKEVEIFHKPIEETKIEKVFATNIETINNTNDSSLVKDILEKENETTVNEELKQLKGKGFSQEEIPATNLDSTISDIDGILENNKSYSVDNIIENGNEDVRTELNRVRRSVAPVESHKKVKQVEEVDIREAQIENPQEAVVLLNHPEAKMEEVKDISLEKEERPNDVANAEKIEKENIEATDTIVNKENNTGIDSS</sequence>
<accession>A0A1E1W2I1</accession>
<feature type="compositionally biased region" description="Basic and acidic residues" evidence="1">
    <location>
        <begin position="30"/>
        <end position="53"/>
    </location>
</feature>